<accession>A0A4R2I8U2</accession>
<keyword evidence="3" id="KW-1185">Reference proteome</keyword>
<feature type="domain" description="VOC" evidence="1">
    <location>
        <begin position="7"/>
        <end position="113"/>
    </location>
</feature>
<dbReference type="SUPFAM" id="SSF54593">
    <property type="entry name" value="Glyoxalase/Bleomycin resistance protein/Dihydroxybiphenyl dioxygenase"/>
    <property type="match status" value="1"/>
</dbReference>
<dbReference type="GO" id="GO:0016829">
    <property type="term" value="F:lyase activity"/>
    <property type="evidence" value="ECO:0007669"/>
    <property type="project" value="UniProtKB-KW"/>
</dbReference>
<dbReference type="Pfam" id="PF00903">
    <property type="entry name" value="Glyoxalase"/>
    <property type="match status" value="1"/>
</dbReference>
<evidence type="ECO:0000313" key="3">
    <source>
        <dbReference type="Proteomes" id="UP000295573"/>
    </source>
</evidence>
<dbReference type="EMBL" id="SLWR01000017">
    <property type="protein sequence ID" value="TCO40557.1"/>
    <property type="molecule type" value="Genomic_DNA"/>
</dbReference>
<dbReference type="Gene3D" id="3.10.180.10">
    <property type="entry name" value="2,3-Dihydroxybiphenyl 1,2-Dioxygenase, domain 1"/>
    <property type="match status" value="1"/>
</dbReference>
<reference evidence="2 3" key="1">
    <citation type="journal article" date="2015" name="Stand. Genomic Sci.">
        <title>Genomic Encyclopedia of Bacterial and Archaeal Type Strains, Phase III: the genomes of soil and plant-associated and newly described type strains.</title>
        <authorList>
            <person name="Whitman W.B."/>
            <person name="Woyke T."/>
            <person name="Klenk H.P."/>
            <person name="Zhou Y."/>
            <person name="Lilburn T.G."/>
            <person name="Beck B.J."/>
            <person name="De Vos P."/>
            <person name="Vandamme P."/>
            <person name="Eisen J.A."/>
            <person name="Garrity G."/>
            <person name="Hugenholtz P."/>
            <person name="Kyrpides N.C."/>
        </authorList>
    </citation>
    <scope>NUCLEOTIDE SEQUENCE [LARGE SCALE GENOMIC DNA]</scope>
    <source>
        <strain evidence="2 3">VKM Ac-2541</strain>
    </source>
</reference>
<dbReference type="AlphaFoldDB" id="A0A4R2I8U2"/>
<protein>
    <submittedName>
        <fullName evidence="2">Putative enzyme related to lactoylglutathione lyase</fullName>
    </submittedName>
</protein>
<dbReference type="InterPro" id="IPR037523">
    <property type="entry name" value="VOC_core"/>
</dbReference>
<evidence type="ECO:0000313" key="2">
    <source>
        <dbReference type="EMBL" id="TCO40557.1"/>
    </source>
</evidence>
<comment type="caution">
    <text evidence="2">The sequence shown here is derived from an EMBL/GenBank/DDBJ whole genome shotgun (WGS) entry which is preliminary data.</text>
</comment>
<dbReference type="InterPro" id="IPR004360">
    <property type="entry name" value="Glyas_Fos-R_dOase_dom"/>
</dbReference>
<evidence type="ECO:0000259" key="1">
    <source>
        <dbReference type="PROSITE" id="PS51819"/>
    </source>
</evidence>
<proteinExistence type="predicted"/>
<dbReference type="OrthoDB" id="5119162at2"/>
<keyword evidence="2" id="KW-0456">Lyase</keyword>
<dbReference type="InterPro" id="IPR029068">
    <property type="entry name" value="Glyas_Bleomycin-R_OHBP_Dase"/>
</dbReference>
<name>A0A4R2I8U2_9ACTN</name>
<organism evidence="2 3">
    <name type="scientific">Kribbella antiqua</name>
    <dbReference type="NCBI Taxonomy" id="2512217"/>
    <lineage>
        <taxon>Bacteria</taxon>
        <taxon>Bacillati</taxon>
        <taxon>Actinomycetota</taxon>
        <taxon>Actinomycetes</taxon>
        <taxon>Propionibacteriales</taxon>
        <taxon>Kribbellaceae</taxon>
        <taxon>Kribbella</taxon>
    </lineage>
</organism>
<sequence length="131" mass="14503">MSGLLRKVDAVTVRVPDLDSGLEFYRDRLGHEVVWRSDTIGQAGLRLPDSDTEIVLSTELEYAPSWLVNFADEAAEEIERAGGRVIEQPFEIPVGRCAVVEDPFGNTLVLLDLSKGLYITDDQGRVTGVER</sequence>
<dbReference type="PROSITE" id="PS51819">
    <property type="entry name" value="VOC"/>
    <property type="match status" value="1"/>
</dbReference>
<gene>
    <name evidence="2" type="ORF">EV646_11798</name>
</gene>
<dbReference type="RefSeq" id="WP_132156754.1">
    <property type="nucleotide sequence ID" value="NZ_SLWR01000017.1"/>
</dbReference>
<dbReference type="Proteomes" id="UP000295573">
    <property type="component" value="Unassembled WGS sequence"/>
</dbReference>